<dbReference type="Proteomes" id="UP000075666">
    <property type="component" value="Unassembled WGS sequence"/>
</dbReference>
<evidence type="ECO:0000313" key="1">
    <source>
        <dbReference type="EMBL" id="KYD10240.1"/>
    </source>
</evidence>
<dbReference type="STRING" id="46224.B4102_0146"/>
<comment type="caution">
    <text evidence="1">The sequence shown here is derived from an EMBL/GenBank/DDBJ whole genome shotgun (WGS) entry which is preliminary data.</text>
</comment>
<gene>
    <name evidence="1" type="ORF">B4102_0146</name>
</gene>
<dbReference type="AlphaFoldDB" id="A0A150LDE0"/>
<accession>A0A150LDE0</accession>
<reference evidence="1 2" key="1">
    <citation type="submission" date="2016-01" db="EMBL/GenBank/DDBJ databases">
        <title>Genome Sequences of Twelve Sporeforming Bacillus Species Isolated from Foods.</title>
        <authorList>
            <person name="Berendsen E.M."/>
            <person name="Wells-Bennik M.H."/>
            <person name="Krawcyk A.O."/>
            <person name="De Jong A."/>
            <person name="Holsappel S."/>
            <person name="Eijlander R.T."/>
            <person name="Kuipers O.P."/>
        </authorList>
    </citation>
    <scope>NUCLEOTIDE SEQUENCE [LARGE SCALE GENOMIC DNA]</scope>
    <source>
        <strain evidence="1 2">B4102</strain>
    </source>
</reference>
<dbReference type="PATRIC" id="fig|46224.3.peg.1166"/>
<evidence type="ECO:0000313" key="2">
    <source>
        <dbReference type="Proteomes" id="UP000075666"/>
    </source>
</evidence>
<dbReference type="EMBL" id="LQYN01000015">
    <property type="protein sequence ID" value="KYD10240.1"/>
    <property type="molecule type" value="Genomic_DNA"/>
</dbReference>
<sequence length="37" mass="4399">MIKEKKPAKITKREIDTLIFKIDRLLSEKKTNELQKA</sequence>
<protein>
    <submittedName>
        <fullName evidence="1">Uncharacterized protein</fullName>
    </submittedName>
</protein>
<organism evidence="1 2">
    <name type="scientific">Heyndrickxia sporothermodurans</name>
    <dbReference type="NCBI Taxonomy" id="46224"/>
    <lineage>
        <taxon>Bacteria</taxon>
        <taxon>Bacillati</taxon>
        <taxon>Bacillota</taxon>
        <taxon>Bacilli</taxon>
        <taxon>Bacillales</taxon>
        <taxon>Bacillaceae</taxon>
        <taxon>Heyndrickxia</taxon>
    </lineage>
</organism>
<keyword evidence="2" id="KW-1185">Reference proteome</keyword>
<name>A0A150LDE0_9BACI</name>
<proteinExistence type="predicted"/>